<accession>A0A9W8C886</accession>
<gene>
    <name evidence="1" type="ORF">IRJ41_004005</name>
</gene>
<comment type="caution">
    <text evidence="1">The sequence shown here is derived from an EMBL/GenBank/DDBJ whole genome shotgun (WGS) entry which is preliminary data.</text>
</comment>
<dbReference type="EMBL" id="JAFHDT010000004">
    <property type="protein sequence ID" value="KAI7810595.1"/>
    <property type="molecule type" value="Genomic_DNA"/>
</dbReference>
<dbReference type="Proteomes" id="UP001059041">
    <property type="component" value="Linkage Group LG4"/>
</dbReference>
<proteinExistence type="predicted"/>
<organism evidence="1 2">
    <name type="scientific">Triplophysa rosa</name>
    <name type="common">Cave loach</name>
    <dbReference type="NCBI Taxonomy" id="992332"/>
    <lineage>
        <taxon>Eukaryota</taxon>
        <taxon>Metazoa</taxon>
        <taxon>Chordata</taxon>
        <taxon>Craniata</taxon>
        <taxon>Vertebrata</taxon>
        <taxon>Euteleostomi</taxon>
        <taxon>Actinopterygii</taxon>
        <taxon>Neopterygii</taxon>
        <taxon>Teleostei</taxon>
        <taxon>Ostariophysi</taxon>
        <taxon>Cypriniformes</taxon>
        <taxon>Nemacheilidae</taxon>
        <taxon>Triplophysa</taxon>
    </lineage>
</organism>
<evidence type="ECO:0000313" key="1">
    <source>
        <dbReference type="EMBL" id="KAI7810595.1"/>
    </source>
</evidence>
<name>A0A9W8C886_TRIRA</name>
<protein>
    <submittedName>
        <fullName evidence="1">Uncharacterized protein</fullName>
    </submittedName>
</protein>
<keyword evidence="2" id="KW-1185">Reference proteome</keyword>
<sequence>MGGMATINYYLGLDIVEIPPPPAVHTHQLPSPFVYSFCTRKVTMPLNFTSAEDAFKAAEGVL</sequence>
<evidence type="ECO:0000313" key="2">
    <source>
        <dbReference type="Proteomes" id="UP001059041"/>
    </source>
</evidence>
<dbReference type="AlphaFoldDB" id="A0A9W8C886"/>
<reference evidence="1" key="1">
    <citation type="submission" date="2021-02" db="EMBL/GenBank/DDBJ databases">
        <title>Comparative genomics reveals that relaxation of natural selection precedes convergent phenotypic evolution of cavefish.</title>
        <authorList>
            <person name="Peng Z."/>
        </authorList>
    </citation>
    <scope>NUCLEOTIDE SEQUENCE</scope>
    <source>
        <tissue evidence="1">Muscle</tissue>
    </source>
</reference>